<dbReference type="Pfam" id="PF00364">
    <property type="entry name" value="Biotin_lipoyl"/>
    <property type="match status" value="1"/>
</dbReference>
<comment type="caution">
    <text evidence="2">The sequence shown here is derived from an EMBL/GenBank/DDBJ whole genome shotgun (WGS) entry which is preliminary data.</text>
</comment>
<protein>
    <submittedName>
        <fullName evidence="2">Biotin-requiring enzyme</fullName>
    </submittedName>
</protein>
<gene>
    <name evidence="2" type="ORF">HMP0721_0302</name>
</gene>
<dbReference type="InterPro" id="IPR000089">
    <property type="entry name" value="Biotin_lipoyl"/>
</dbReference>
<dbReference type="PANTHER" id="PTHR23151">
    <property type="entry name" value="DIHYDROLIPOAMIDE ACETYL/SUCCINYL-TRANSFERASE-RELATED"/>
    <property type="match status" value="1"/>
</dbReference>
<dbReference type="STRING" id="887929.HMP0721_0302"/>
<dbReference type="RefSeq" id="WP_006597721.1">
    <property type="nucleotide sequence ID" value="NZ_GL622359.1"/>
</dbReference>
<dbReference type="PROSITE" id="PS50968">
    <property type="entry name" value="BIOTINYL_LIPOYL"/>
    <property type="match status" value="1"/>
</dbReference>
<dbReference type="Gene3D" id="2.40.50.100">
    <property type="match status" value="1"/>
</dbReference>
<dbReference type="OrthoDB" id="9805770at2"/>
<proteinExistence type="predicted"/>
<sequence length="78" mass="8645">MKYEINMPKFGATMEDGEIVEWYVKVGDAVKKGDKLCSIMTEKLTNDLEAMHTGTVAEIITQVGEKANCGDIIGYIEE</sequence>
<evidence type="ECO:0000313" key="3">
    <source>
        <dbReference type="Proteomes" id="UP000004754"/>
    </source>
</evidence>
<dbReference type="InterPro" id="IPR045257">
    <property type="entry name" value="E2/Pdx1"/>
</dbReference>
<dbReference type="EMBL" id="AEQN01000006">
    <property type="protein sequence ID" value="EFV02616.1"/>
    <property type="molecule type" value="Genomic_DNA"/>
</dbReference>
<reference evidence="2 3" key="1">
    <citation type="submission" date="2010-12" db="EMBL/GenBank/DDBJ databases">
        <authorList>
            <person name="Muzny D."/>
            <person name="Qin X."/>
            <person name="Deng J."/>
            <person name="Jiang H."/>
            <person name="Liu Y."/>
            <person name="Qu J."/>
            <person name="Song X.-Z."/>
            <person name="Zhang L."/>
            <person name="Thornton R."/>
            <person name="Coyle M."/>
            <person name="Francisco L."/>
            <person name="Jackson L."/>
            <person name="Javaid M."/>
            <person name="Korchina V."/>
            <person name="Kovar C."/>
            <person name="Mata R."/>
            <person name="Mathew T."/>
            <person name="Ngo R."/>
            <person name="Nguyen L."/>
            <person name="Nguyen N."/>
            <person name="Okwuonu G."/>
            <person name="Ongeri F."/>
            <person name="Pham C."/>
            <person name="Simmons D."/>
            <person name="Wilczek-Boney K."/>
            <person name="Hale W."/>
            <person name="Jakkamsetti A."/>
            <person name="Pham P."/>
            <person name="Ruth R."/>
            <person name="San Lucas F."/>
            <person name="Warren J."/>
            <person name="Zhang J."/>
            <person name="Zhao Z."/>
            <person name="Zhou C."/>
            <person name="Zhu D."/>
            <person name="Lee S."/>
            <person name="Bess C."/>
            <person name="Blankenburg K."/>
            <person name="Forbes L."/>
            <person name="Fu Q."/>
            <person name="Gubbala S."/>
            <person name="Hirani K."/>
            <person name="Jayaseelan J.C."/>
            <person name="Lara F."/>
            <person name="Munidasa M."/>
            <person name="Palculict T."/>
            <person name="Patil S."/>
            <person name="Pu L.-L."/>
            <person name="Saada N."/>
            <person name="Tang L."/>
            <person name="Weissenberger G."/>
            <person name="Zhu Y."/>
            <person name="Hemphill L."/>
            <person name="Shang Y."/>
            <person name="Youmans B."/>
            <person name="Ayvaz T."/>
            <person name="Ross M."/>
            <person name="Santibanez J."/>
            <person name="Aqrawi P."/>
            <person name="Gross S."/>
            <person name="Joshi V."/>
            <person name="Fowler G."/>
            <person name="Nazareth L."/>
            <person name="Reid J."/>
            <person name="Worley K."/>
            <person name="Petrosino J."/>
            <person name="Highlander S."/>
            <person name="Gibbs R."/>
        </authorList>
    </citation>
    <scope>NUCLEOTIDE SEQUENCE [LARGE SCALE GENOMIC DNA]</scope>
    <source>
        <strain evidence="2 3">ATCC 23263</strain>
    </source>
</reference>
<dbReference type="InterPro" id="IPR011053">
    <property type="entry name" value="Single_hybrid_motif"/>
</dbReference>
<dbReference type="GO" id="GO:0006086">
    <property type="term" value="P:pyruvate decarboxylation to acetyl-CoA"/>
    <property type="evidence" value="ECO:0007669"/>
    <property type="project" value="InterPro"/>
</dbReference>
<dbReference type="AlphaFoldDB" id="E6ME69"/>
<dbReference type="HOGENOM" id="CLU_016733_7_6_9"/>
<dbReference type="eggNOG" id="COG0508">
    <property type="taxonomic scope" value="Bacteria"/>
</dbReference>
<evidence type="ECO:0000313" key="2">
    <source>
        <dbReference type="EMBL" id="EFV02616.1"/>
    </source>
</evidence>
<accession>E6ME69</accession>
<dbReference type="Proteomes" id="UP000004754">
    <property type="component" value="Unassembled WGS sequence"/>
</dbReference>
<dbReference type="CDD" id="cd06849">
    <property type="entry name" value="lipoyl_domain"/>
    <property type="match status" value="1"/>
</dbReference>
<feature type="domain" description="Lipoyl-binding" evidence="1">
    <location>
        <begin position="2"/>
        <end position="77"/>
    </location>
</feature>
<organism evidence="2 3">
    <name type="scientific">Pseudoramibacter alactolyticus ATCC 23263</name>
    <dbReference type="NCBI Taxonomy" id="887929"/>
    <lineage>
        <taxon>Bacteria</taxon>
        <taxon>Bacillati</taxon>
        <taxon>Bacillota</taxon>
        <taxon>Clostridia</taxon>
        <taxon>Eubacteriales</taxon>
        <taxon>Eubacteriaceae</taxon>
        <taxon>Pseudoramibacter</taxon>
    </lineage>
</organism>
<name>E6ME69_9FIRM</name>
<dbReference type="GO" id="GO:0045254">
    <property type="term" value="C:pyruvate dehydrogenase complex"/>
    <property type="evidence" value="ECO:0007669"/>
    <property type="project" value="InterPro"/>
</dbReference>
<keyword evidence="3" id="KW-1185">Reference proteome</keyword>
<dbReference type="PANTHER" id="PTHR23151:SF90">
    <property type="entry name" value="DIHYDROLIPOYLLYSINE-RESIDUE ACETYLTRANSFERASE COMPONENT OF PYRUVATE DEHYDROGENASE COMPLEX, MITOCHONDRIAL-RELATED"/>
    <property type="match status" value="1"/>
</dbReference>
<dbReference type="SUPFAM" id="SSF51230">
    <property type="entry name" value="Single hybrid motif"/>
    <property type="match status" value="1"/>
</dbReference>
<evidence type="ECO:0000259" key="1">
    <source>
        <dbReference type="PROSITE" id="PS50968"/>
    </source>
</evidence>